<feature type="region of interest" description="Disordered" evidence="1">
    <location>
        <begin position="170"/>
        <end position="197"/>
    </location>
</feature>
<evidence type="ECO:0008006" key="4">
    <source>
        <dbReference type="Google" id="ProtNLM"/>
    </source>
</evidence>
<dbReference type="RefSeq" id="WP_204864541.1">
    <property type="nucleotide sequence ID" value="NZ_JACJKH010000027.1"/>
</dbReference>
<accession>A0ABS2EKS6</accession>
<protein>
    <recommendedName>
        <fullName evidence="4">DUF4355 domain-containing protein</fullName>
    </recommendedName>
</protein>
<feature type="compositionally biased region" description="Low complexity" evidence="1">
    <location>
        <begin position="33"/>
        <end position="47"/>
    </location>
</feature>
<evidence type="ECO:0000313" key="2">
    <source>
        <dbReference type="EMBL" id="MBM6745223.1"/>
    </source>
</evidence>
<sequence>MRKRIFLQLFEDGAGSGSTGGQGGGTGTGNGSQNGNAGSASGAHGTGTYTYEQAEEIASARANKAERAALVNYFRSQGMTEDEVTQAIRDFKEQKAKRQPNAEQMQHDLDEALKENARMKNEKILTEKGVKSEDLDYVMFKVEKMVDDKTDFKKAAEKYLKENPRFAVGGRGTGTYRVSTGAQASGNGGEGNPNDSINAAIRRAAGRQV</sequence>
<evidence type="ECO:0000256" key="1">
    <source>
        <dbReference type="SAM" id="MobiDB-lite"/>
    </source>
</evidence>
<feature type="compositionally biased region" description="Polar residues" evidence="1">
    <location>
        <begin position="176"/>
        <end position="185"/>
    </location>
</feature>
<organism evidence="2 3">
    <name type="scientific">Drancourtella massiliensis</name>
    <dbReference type="NCBI Taxonomy" id="1632013"/>
    <lineage>
        <taxon>Bacteria</taxon>
        <taxon>Bacillati</taxon>
        <taxon>Bacillota</taxon>
        <taxon>Clostridia</taxon>
        <taxon>Eubacteriales</taxon>
        <taxon>Oscillospiraceae</taxon>
        <taxon>Drancourtella</taxon>
    </lineage>
</organism>
<reference evidence="2 3" key="1">
    <citation type="journal article" date="2021" name="Sci. Rep.">
        <title>The distribution of antibiotic resistance genes in chicken gut microbiota commensals.</title>
        <authorList>
            <person name="Juricova H."/>
            <person name="Matiasovicova J."/>
            <person name="Kubasova T."/>
            <person name="Cejkova D."/>
            <person name="Rychlik I."/>
        </authorList>
    </citation>
    <scope>NUCLEOTIDE SEQUENCE [LARGE SCALE GENOMIC DNA]</scope>
    <source>
        <strain evidence="2 3">An770</strain>
    </source>
</reference>
<dbReference type="Proteomes" id="UP000775686">
    <property type="component" value="Unassembled WGS sequence"/>
</dbReference>
<evidence type="ECO:0000313" key="3">
    <source>
        <dbReference type="Proteomes" id="UP000775686"/>
    </source>
</evidence>
<name>A0ABS2EKS6_9FIRM</name>
<comment type="caution">
    <text evidence="2">The sequence shown here is derived from an EMBL/GenBank/DDBJ whole genome shotgun (WGS) entry which is preliminary data.</text>
</comment>
<gene>
    <name evidence="2" type="ORF">H6A32_13105</name>
</gene>
<keyword evidence="3" id="KW-1185">Reference proteome</keyword>
<proteinExistence type="predicted"/>
<feature type="region of interest" description="Disordered" evidence="1">
    <location>
        <begin position="9"/>
        <end position="47"/>
    </location>
</feature>
<feature type="compositionally biased region" description="Gly residues" evidence="1">
    <location>
        <begin position="14"/>
        <end position="32"/>
    </location>
</feature>
<dbReference type="EMBL" id="JACJKH010000027">
    <property type="protein sequence ID" value="MBM6745223.1"/>
    <property type="molecule type" value="Genomic_DNA"/>
</dbReference>